<dbReference type="InterPro" id="IPR011009">
    <property type="entry name" value="Kinase-like_dom_sf"/>
</dbReference>
<dbReference type="NCBIfam" id="NF003558">
    <property type="entry name" value="PRK05231.1"/>
    <property type="match status" value="1"/>
</dbReference>
<dbReference type="Gene3D" id="3.30.110.40">
    <property type="entry name" value="TusA-like domain"/>
    <property type="match status" value="1"/>
</dbReference>
<evidence type="ECO:0000256" key="1">
    <source>
        <dbReference type="ARBA" id="ARBA00022605"/>
    </source>
</evidence>
<dbReference type="GO" id="GO:0005524">
    <property type="term" value="F:ATP binding"/>
    <property type="evidence" value="ECO:0007669"/>
    <property type="project" value="UniProtKB-KW"/>
</dbReference>
<feature type="domain" description="UPF0033" evidence="10">
    <location>
        <begin position="311"/>
        <end position="378"/>
    </location>
</feature>
<keyword evidence="6 8" id="KW-0067">ATP-binding</keyword>
<dbReference type="InterPro" id="IPR005280">
    <property type="entry name" value="Homoserine_kinase_II"/>
</dbReference>
<evidence type="ECO:0000313" key="12">
    <source>
        <dbReference type="EMBL" id="MDQ5770348.1"/>
    </source>
</evidence>
<dbReference type="SUPFAM" id="SSF64307">
    <property type="entry name" value="SirA-like"/>
    <property type="match status" value="1"/>
</dbReference>
<dbReference type="SUPFAM" id="SSF56112">
    <property type="entry name" value="Protein kinase-like (PK-like)"/>
    <property type="match status" value="1"/>
</dbReference>
<comment type="pathway">
    <text evidence="8">Amino-acid biosynthesis; L-threonine biosynthesis; L-threonine from L-aspartate: step 4/5.</text>
</comment>
<dbReference type="PANTHER" id="PTHR21064:SF6">
    <property type="entry name" value="AMINOGLYCOSIDE PHOSPHOTRANSFERASE DOMAIN-CONTAINING PROTEIN"/>
    <property type="match status" value="1"/>
</dbReference>
<evidence type="ECO:0000256" key="8">
    <source>
        <dbReference type="HAMAP-Rule" id="MF_00301"/>
    </source>
</evidence>
<dbReference type="CDD" id="cd05153">
    <property type="entry name" value="HomoserineK_II"/>
    <property type="match status" value="1"/>
</dbReference>
<keyword evidence="2 8" id="KW-0808">Transferase</keyword>
<dbReference type="Proteomes" id="UP001229862">
    <property type="component" value="Chromosome"/>
</dbReference>
<sequence>MSVYTPVSATELETFLHEYPVGALTDYAGISAGVENSNFFVTTTQGAFVLTLFEHHTPAELGYFLDLMQHWADAGVPVARPIPNRAGQLLGTLKHKPAALVLRLAGQHIEHPTPEQCAALGTALAHLHLAGQTFPQQRAPDRGHDWRMHTASRLLPHLNPADAALLQTEMAFQQSIPFAQLPSGTIHADLFRDNVLFHDDHLSGVLDVYFACYDNWLYDLAIVVNDWCCHADDSLDNLRVQACLNAYQTVRPWQAIEHRYWYATLRAAALRFWLSRLDAQLNPRAGDNVLQKDPVEFRRKLLQRINASNVTVDARRLLCPLPVIRVQTAVDNLPAGVHLTAICTDPGALHDIPAWARIHGHTVLETHSEGREHVIVLQTGWTQ</sequence>
<dbReference type="Proteomes" id="UP001223336">
    <property type="component" value="Unassembled WGS sequence"/>
</dbReference>
<dbReference type="RefSeq" id="WP_308136077.1">
    <property type="nucleotide sequence ID" value="NZ_CP133197.1"/>
</dbReference>
<feature type="domain" description="Aminoglycoside phosphotransferase" evidence="11">
    <location>
        <begin position="28"/>
        <end position="253"/>
    </location>
</feature>
<evidence type="ECO:0000259" key="10">
    <source>
        <dbReference type="Pfam" id="PF01206"/>
    </source>
</evidence>
<reference evidence="13 14" key="1">
    <citation type="submission" date="2023-08" db="EMBL/GenBank/DDBJ databases">
        <title>New molecular markers tilS and rpoB for phylogenetic and monitoring studies of the genus Thiothrix biodiversity.</title>
        <authorList>
            <person name="Ravin N.V."/>
            <person name="Smolyakov D."/>
            <person name="Markov N.D."/>
            <person name="Beletsky A.V."/>
            <person name="Mardanov A.V."/>
            <person name="Rudenko T.S."/>
            <person name="Grabovich M.Y."/>
        </authorList>
    </citation>
    <scope>NUCLEOTIDE SEQUENCE</scope>
    <source>
        <strain evidence="13">DNT52</strain>
        <strain evidence="12 14">H33</strain>
    </source>
</reference>
<evidence type="ECO:0000313" key="13">
    <source>
        <dbReference type="EMBL" id="WML86785.1"/>
    </source>
</evidence>
<evidence type="ECO:0000256" key="9">
    <source>
        <dbReference type="NCBIfam" id="TIGR00938"/>
    </source>
</evidence>
<evidence type="ECO:0000313" key="14">
    <source>
        <dbReference type="Proteomes" id="UP001223336"/>
    </source>
</evidence>
<dbReference type="InterPro" id="IPR036868">
    <property type="entry name" value="TusA-like_sf"/>
</dbReference>
<evidence type="ECO:0000259" key="11">
    <source>
        <dbReference type="Pfam" id="PF01636"/>
    </source>
</evidence>
<gene>
    <name evidence="8" type="primary">thrB</name>
    <name evidence="12" type="ORF">RCC75_17565</name>
    <name evidence="13" type="ORF">RCG00_21195</name>
</gene>
<dbReference type="CDD" id="cd00291">
    <property type="entry name" value="SirA_YedF_YeeD"/>
    <property type="match status" value="1"/>
</dbReference>
<dbReference type="EC" id="2.7.1.39" evidence="8 9"/>
<comment type="similarity">
    <text evidence="7 8">Belongs to the pseudomonas-type ThrB family.</text>
</comment>
<dbReference type="GO" id="GO:0004413">
    <property type="term" value="F:homoserine kinase activity"/>
    <property type="evidence" value="ECO:0007669"/>
    <property type="project" value="UniProtKB-UniRule"/>
</dbReference>
<dbReference type="InterPro" id="IPR002575">
    <property type="entry name" value="Aminoglycoside_PTrfase"/>
</dbReference>
<keyword evidence="4 8" id="KW-0547">Nucleotide-binding</keyword>
<name>A0AA51MM53_9GAMM</name>
<dbReference type="Pfam" id="PF01206">
    <property type="entry name" value="TusA"/>
    <property type="match status" value="1"/>
</dbReference>
<protein>
    <recommendedName>
        <fullName evidence="8 9">Homoserine kinase</fullName>
        <shortName evidence="8">HK</shortName>
        <shortName evidence="8">HSK</shortName>
        <ecNumber evidence="8 9">2.7.1.39</ecNumber>
    </recommendedName>
</protein>
<keyword evidence="1 8" id="KW-0028">Amino-acid biosynthesis</keyword>
<evidence type="ECO:0000256" key="7">
    <source>
        <dbReference type="ARBA" id="ARBA00038240"/>
    </source>
</evidence>
<evidence type="ECO:0000256" key="3">
    <source>
        <dbReference type="ARBA" id="ARBA00022697"/>
    </source>
</evidence>
<dbReference type="EMBL" id="JAVFKN010000029">
    <property type="protein sequence ID" value="MDQ5770348.1"/>
    <property type="molecule type" value="Genomic_DNA"/>
</dbReference>
<dbReference type="EMBL" id="CP133217">
    <property type="protein sequence ID" value="WML86785.1"/>
    <property type="molecule type" value="Genomic_DNA"/>
</dbReference>
<dbReference type="Pfam" id="PF01636">
    <property type="entry name" value="APH"/>
    <property type="match status" value="1"/>
</dbReference>
<dbReference type="InterPro" id="IPR001455">
    <property type="entry name" value="TusA-like"/>
</dbReference>
<dbReference type="NCBIfam" id="TIGR00938">
    <property type="entry name" value="thrB_alt"/>
    <property type="match status" value="1"/>
</dbReference>
<dbReference type="PANTHER" id="PTHR21064">
    <property type="entry name" value="AMINOGLYCOSIDE PHOSPHOTRANSFERASE DOMAIN-CONTAINING PROTEIN-RELATED"/>
    <property type="match status" value="1"/>
</dbReference>
<evidence type="ECO:0000256" key="4">
    <source>
        <dbReference type="ARBA" id="ARBA00022741"/>
    </source>
</evidence>
<dbReference type="AlphaFoldDB" id="A0AA51MM53"/>
<proteinExistence type="inferred from homology"/>
<comment type="catalytic activity">
    <reaction evidence="8">
        <text>L-homoserine + ATP = O-phospho-L-homoserine + ADP + H(+)</text>
        <dbReference type="Rhea" id="RHEA:13985"/>
        <dbReference type="ChEBI" id="CHEBI:15378"/>
        <dbReference type="ChEBI" id="CHEBI:30616"/>
        <dbReference type="ChEBI" id="CHEBI:57476"/>
        <dbReference type="ChEBI" id="CHEBI:57590"/>
        <dbReference type="ChEBI" id="CHEBI:456216"/>
        <dbReference type="EC" id="2.7.1.39"/>
    </reaction>
</comment>
<dbReference type="GO" id="GO:0009088">
    <property type="term" value="P:threonine biosynthetic process"/>
    <property type="evidence" value="ECO:0007669"/>
    <property type="project" value="UniProtKB-UniRule"/>
</dbReference>
<dbReference type="Gene3D" id="3.90.1200.10">
    <property type="match status" value="1"/>
</dbReference>
<dbReference type="InterPro" id="IPR050249">
    <property type="entry name" value="Pseudomonas-type_ThrB"/>
</dbReference>
<keyword evidence="14" id="KW-1185">Reference proteome</keyword>
<keyword evidence="3 8" id="KW-0791">Threonine biosynthesis</keyword>
<organism evidence="13">
    <name type="scientific">Thiothrix subterranea</name>
    <dbReference type="NCBI Taxonomy" id="2735563"/>
    <lineage>
        <taxon>Bacteria</taxon>
        <taxon>Pseudomonadati</taxon>
        <taxon>Pseudomonadota</taxon>
        <taxon>Gammaproteobacteria</taxon>
        <taxon>Thiotrichales</taxon>
        <taxon>Thiotrichaceae</taxon>
        <taxon>Thiothrix</taxon>
    </lineage>
</organism>
<evidence type="ECO:0000256" key="5">
    <source>
        <dbReference type="ARBA" id="ARBA00022777"/>
    </source>
</evidence>
<dbReference type="HAMAP" id="MF_00301">
    <property type="entry name" value="Homoser_kinase_2"/>
    <property type="match status" value="1"/>
</dbReference>
<evidence type="ECO:0000256" key="6">
    <source>
        <dbReference type="ARBA" id="ARBA00022840"/>
    </source>
</evidence>
<accession>A0AA51MM53</accession>
<keyword evidence="5 8" id="KW-0418">Kinase</keyword>
<dbReference type="Gene3D" id="3.30.200.20">
    <property type="entry name" value="Phosphorylase Kinase, domain 1"/>
    <property type="match status" value="1"/>
</dbReference>
<evidence type="ECO:0000256" key="2">
    <source>
        <dbReference type="ARBA" id="ARBA00022679"/>
    </source>
</evidence>